<dbReference type="EC" id="3.1.1.99" evidence="3"/>
<comment type="caution">
    <text evidence="3">The sequence shown here is derived from an EMBL/GenBank/DDBJ whole genome shotgun (WGS) entry which is preliminary data.</text>
</comment>
<proteinExistence type="inferred from homology"/>
<feature type="domain" description="SMP-30/Gluconolactonase/LRE-like region" evidence="2">
    <location>
        <begin position="15"/>
        <end position="251"/>
    </location>
</feature>
<dbReference type="SUPFAM" id="SSF63829">
    <property type="entry name" value="Calcium-dependent phosphotriesterase"/>
    <property type="match status" value="1"/>
</dbReference>
<accession>A0ABV2U0I3</accession>
<reference evidence="3 4" key="1">
    <citation type="submission" date="2024-07" db="EMBL/GenBank/DDBJ databases">
        <title>The genome sequence of type strain Sediminicola luteus GDMCC 1.2596T.</title>
        <authorList>
            <person name="Liu Y."/>
        </authorList>
    </citation>
    <scope>NUCLEOTIDE SEQUENCE [LARGE SCALE GENOMIC DNA]</scope>
    <source>
        <strain evidence="3 4">GDMCC 1.2596</strain>
    </source>
</reference>
<dbReference type="Gene3D" id="2.120.10.30">
    <property type="entry name" value="TolB, C-terminal domain"/>
    <property type="match status" value="1"/>
</dbReference>
<dbReference type="PANTHER" id="PTHR10907">
    <property type="entry name" value="REGUCALCIN"/>
    <property type="match status" value="1"/>
</dbReference>
<keyword evidence="3" id="KW-0378">Hydrolase</keyword>
<dbReference type="RefSeq" id="WP_354619046.1">
    <property type="nucleotide sequence ID" value="NZ_JBEWYP010000007.1"/>
</dbReference>
<evidence type="ECO:0000313" key="3">
    <source>
        <dbReference type="EMBL" id="MET7030255.1"/>
    </source>
</evidence>
<dbReference type="InterPro" id="IPR005511">
    <property type="entry name" value="SMP-30"/>
</dbReference>
<evidence type="ECO:0000256" key="1">
    <source>
        <dbReference type="ARBA" id="ARBA00008853"/>
    </source>
</evidence>
<evidence type="ECO:0000259" key="2">
    <source>
        <dbReference type="Pfam" id="PF08450"/>
    </source>
</evidence>
<protein>
    <submittedName>
        <fullName evidence="3">SMP-30/gluconolactonase/LRE family protein</fullName>
        <ecNumber evidence="3">3.1.1.99</ecNumber>
    </submittedName>
</protein>
<dbReference type="EMBL" id="JBEWYP010000007">
    <property type="protein sequence ID" value="MET7030255.1"/>
    <property type="molecule type" value="Genomic_DNA"/>
</dbReference>
<dbReference type="InterPro" id="IPR011042">
    <property type="entry name" value="6-blade_b-propeller_TolB-like"/>
</dbReference>
<dbReference type="PRINTS" id="PR01790">
    <property type="entry name" value="SMP30FAMILY"/>
</dbReference>
<sequence length="272" mass="30847">MIPTLIFHSNSELLEGPVFDKVNNCLYFVSILDYLIYFYDPTTKEILSLKLDSPVSCIFILERKKIIAASKNGFFEVDFNTLQKKFVFQIDIDNSVRYNDGIKDPLGRYIIGTMGFPEIKKNIGKVFSYFEGEYKIIISNTTISNGLAFSLDNKFLYFIDTPTKKVARYSYDLSTGDVEFELNVIEFKGEGSPDGMCIDDEGMLWIAEWGGGCVSQWNPLNGFKLNELKLPCSNVTSCCFDNHSNLYITTAKSESKKDSFGGGLFYIELNKI</sequence>
<dbReference type="Pfam" id="PF08450">
    <property type="entry name" value="SGL"/>
    <property type="match status" value="1"/>
</dbReference>
<keyword evidence="4" id="KW-1185">Reference proteome</keyword>
<organism evidence="3 4">
    <name type="scientific">Sediminicola luteus</name>
    <dbReference type="NCBI Taxonomy" id="319238"/>
    <lineage>
        <taxon>Bacteria</taxon>
        <taxon>Pseudomonadati</taxon>
        <taxon>Bacteroidota</taxon>
        <taxon>Flavobacteriia</taxon>
        <taxon>Flavobacteriales</taxon>
        <taxon>Flavobacteriaceae</taxon>
        <taxon>Sediminicola</taxon>
    </lineage>
</organism>
<dbReference type="InterPro" id="IPR013658">
    <property type="entry name" value="SGL"/>
</dbReference>
<gene>
    <name evidence="3" type="ORF">ABXZ32_12675</name>
</gene>
<name>A0ABV2U0I3_9FLAO</name>
<comment type="similarity">
    <text evidence="1">Belongs to the SMP-30/CGR1 family.</text>
</comment>
<dbReference type="PANTHER" id="PTHR10907:SF47">
    <property type="entry name" value="REGUCALCIN"/>
    <property type="match status" value="1"/>
</dbReference>
<dbReference type="GO" id="GO:0016787">
    <property type="term" value="F:hydrolase activity"/>
    <property type="evidence" value="ECO:0007669"/>
    <property type="project" value="UniProtKB-KW"/>
</dbReference>
<dbReference type="Proteomes" id="UP001549773">
    <property type="component" value="Unassembled WGS sequence"/>
</dbReference>
<evidence type="ECO:0000313" key="4">
    <source>
        <dbReference type="Proteomes" id="UP001549773"/>
    </source>
</evidence>